<keyword evidence="3" id="KW-1185">Reference proteome</keyword>
<dbReference type="KEGG" id="doa:AXF15_12125"/>
<protein>
    <recommendedName>
        <fullName evidence="1">PilZ domain-containing protein</fullName>
    </recommendedName>
</protein>
<reference evidence="3" key="1">
    <citation type="submission" date="2016-02" db="EMBL/GenBank/DDBJ databases">
        <authorList>
            <person name="Holder M.E."/>
            <person name="Ajami N.J."/>
            <person name="Petrosino J.F."/>
        </authorList>
    </citation>
    <scope>NUCLEOTIDE SEQUENCE [LARGE SCALE GENOMIC DNA]</scope>
    <source>
        <strain evidence="3">DSM 12838</strain>
    </source>
</reference>
<dbReference type="Proteomes" id="UP000063964">
    <property type="component" value="Chromosome"/>
</dbReference>
<dbReference type="InterPro" id="IPR009875">
    <property type="entry name" value="PilZ_domain"/>
</dbReference>
<feature type="domain" description="PilZ" evidence="1">
    <location>
        <begin position="4"/>
        <end position="87"/>
    </location>
</feature>
<accession>A0A0X8JRZ3</accession>
<evidence type="ECO:0000259" key="1">
    <source>
        <dbReference type="Pfam" id="PF07238"/>
    </source>
</evidence>
<proteinExistence type="predicted"/>
<dbReference type="EMBL" id="CP014230">
    <property type="protein sequence ID" value="AMD93772.1"/>
    <property type="molecule type" value="Genomic_DNA"/>
</dbReference>
<evidence type="ECO:0000313" key="2">
    <source>
        <dbReference type="EMBL" id="AMD93772.1"/>
    </source>
</evidence>
<dbReference type="RefSeq" id="WP_066607960.1">
    <property type="nucleotide sequence ID" value="NZ_CP014230.1"/>
</dbReference>
<organism evidence="2 3">
    <name type="scientific">Desulfomicrobium orale DSM 12838</name>
    <dbReference type="NCBI Taxonomy" id="888061"/>
    <lineage>
        <taxon>Bacteria</taxon>
        <taxon>Pseudomonadati</taxon>
        <taxon>Thermodesulfobacteriota</taxon>
        <taxon>Desulfovibrionia</taxon>
        <taxon>Desulfovibrionales</taxon>
        <taxon>Desulfomicrobiaceae</taxon>
        <taxon>Desulfomicrobium</taxon>
    </lineage>
</organism>
<sequence length="100" mass="11682">MSENKRQHVRKDCLIPVRFTYNGERRTFYARLVNYGDGGICLKTRTPVRQGARLELSLEGYTPEAEKLVPYECYPVAVRWSKQIPERRLPVYETGLQYVG</sequence>
<dbReference type="GO" id="GO:0035438">
    <property type="term" value="F:cyclic-di-GMP binding"/>
    <property type="evidence" value="ECO:0007669"/>
    <property type="project" value="InterPro"/>
</dbReference>
<evidence type="ECO:0000313" key="3">
    <source>
        <dbReference type="Proteomes" id="UP000063964"/>
    </source>
</evidence>
<name>A0A0X8JRZ3_9BACT</name>
<dbReference type="Pfam" id="PF07238">
    <property type="entry name" value="PilZ"/>
    <property type="match status" value="1"/>
</dbReference>
<dbReference type="AlphaFoldDB" id="A0A0X8JRZ3"/>
<gene>
    <name evidence="2" type="ORF">AXF15_12125</name>
</gene>